<feature type="non-terminal residue" evidence="1">
    <location>
        <position position="1"/>
    </location>
</feature>
<comment type="caution">
    <text evidence="1">The sequence shown here is derived from an EMBL/GenBank/DDBJ whole genome shotgun (WGS) entry which is preliminary data.</text>
</comment>
<reference evidence="1 2" key="1">
    <citation type="submission" date="2017-11" db="EMBL/GenBank/DDBJ databases">
        <title>Infants hospitalized years apart are colonized by the same room-sourced microbial strains.</title>
        <authorList>
            <person name="Brooks B."/>
            <person name="Olm M.R."/>
            <person name="Firek B.A."/>
            <person name="Baker R."/>
            <person name="Thomas B.C."/>
            <person name="Morowitz M.J."/>
            <person name="Banfield J.F."/>
        </authorList>
    </citation>
    <scope>NUCLEOTIDE SEQUENCE [LARGE SCALE GENOMIC DNA]</scope>
    <source>
        <strain evidence="1">S2_009_000_R2_76</strain>
    </source>
</reference>
<dbReference type="AlphaFoldDB" id="A0A2W5EDP3"/>
<dbReference type="EMBL" id="QFOI01000451">
    <property type="protein sequence ID" value="PZP42161.1"/>
    <property type="molecule type" value="Genomic_DNA"/>
</dbReference>
<sequence>AWLFLYLCMFASILAILMPHNPNRIQLRNNFVIERFRFHKRRNPKWEIVYIIEAVADDVFLEPTTVAKILKTHKYEVHCPQTVKKAS</sequence>
<protein>
    <submittedName>
        <fullName evidence="1">Uncharacterized protein</fullName>
    </submittedName>
</protein>
<dbReference type="Proteomes" id="UP000249645">
    <property type="component" value="Unassembled WGS sequence"/>
</dbReference>
<evidence type="ECO:0000313" key="2">
    <source>
        <dbReference type="Proteomes" id="UP000249645"/>
    </source>
</evidence>
<organism evidence="1 2">
    <name type="scientific">Pseudopedobacter saltans</name>
    <dbReference type="NCBI Taxonomy" id="151895"/>
    <lineage>
        <taxon>Bacteria</taxon>
        <taxon>Pseudomonadati</taxon>
        <taxon>Bacteroidota</taxon>
        <taxon>Sphingobacteriia</taxon>
        <taxon>Sphingobacteriales</taxon>
        <taxon>Sphingobacteriaceae</taxon>
        <taxon>Pseudopedobacter</taxon>
    </lineage>
</organism>
<name>A0A2W5EDP3_9SPHI</name>
<gene>
    <name evidence="1" type="ORF">DI598_17245</name>
</gene>
<accession>A0A2W5EDP3</accession>
<evidence type="ECO:0000313" key="1">
    <source>
        <dbReference type="EMBL" id="PZP42161.1"/>
    </source>
</evidence>
<proteinExistence type="predicted"/>